<evidence type="ECO:0000313" key="2">
    <source>
        <dbReference type="EMBL" id="GJS94172.1"/>
    </source>
</evidence>
<sequence>MISSQTLTNLVEAVKKSTNNTIELFKLQNKTEDTTPSITRIISQAVWNQRTTPVAGLGNVGIRLDTRIKRIDKQAIEVTLQLPCKDFRKFVSPEESCSTGQPLEQVQKHDESNVYDNVRRHSEQPESINDTYVLKKDDSNVTPDSSNICTNDNQQLKKANAALTQELESAKPNLDESNSALGDAISMSGSFLIALQEQTKRVESTKL</sequence>
<comment type="caution">
    <text evidence="1">The sequence shown here is derived from an EMBL/GenBank/DDBJ whole genome shotgun (WGS) entry which is preliminary data.</text>
</comment>
<accession>A0ABQ4YYT5</accession>
<keyword evidence="3" id="KW-1185">Reference proteome</keyword>
<reference evidence="1" key="2">
    <citation type="submission" date="2022-01" db="EMBL/GenBank/DDBJ databases">
        <authorList>
            <person name="Yamashiro T."/>
            <person name="Shiraishi A."/>
            <person name="Satake H."/>
            <person name="Nakayama K."/>
        </authorList>
    </citation>
    <scope>NUCLEOTIDE SEQUENCE</scope>
</reference>
<organism evidence="1 3">
    <name type="scientific">Tanacetum coccineum</name>
    <dbReference type="NCBI Taxonomy" id="301880"/>
    <lineage>
        <taxon>Eukaryota</taxon>
        <taxon>Viridiplantae</taxon>
        <taxon>Streptophyta</taxon>
        <taxon>Embryophyta</taxon>
        <taxon>Tracheophyta</taxon>
        <taxon>Spermatophyta</taxon>
        <taxon>Magnoliopsida</taxon>
        <taxon>eudicotyledons</taxon>
        <taxon>Gunneridae</taxon>
        <taxon>Pentapetalae</taxon>
        <taxon>asterids</taxon>
        <taxon>campanulids</taxon>
        <taxon>Asterales</taxon>
        <taxon>Asteraceae</taxon>
        <taxon>Asteroideae</taxon>
        <taxon>Anthemideae</taxon>
        <taxon>Anthemidinae</taxon>
        <taxon>Tanacetum</taxon>
    </lineage>
</organism>
<name>A0ABQ4YYT5_9ASTR</name>
<evidence type="ECO:0000313" key="1">
    <source>
        <dbReference type="EMBL" id="GJS82772.1"/>
    </source>
</evidence>
<dbReference type="EMBL" id="BQNB010011711">
    <property type="protein sequence ID" value="GJS94172.1"/>
    <property type="molecule type" value="Genomic_DNA"/>
</dbReference>
<evidence type="ECO:0000313" key="3">
    <source>
        <dbReference type="Proteomes" id="UP001151760"/>
    </source>
</evidence>
<gene>
    <name evidence="1" type="ORF">Tco_0749313</name>
    <name evidence="2" type="ORF">Tco_0801140</name>
</gene>
<reference evidence="1" key="1">
    <citation type="journal article" date="2022" name="Int. J. Mol. Sci.">
        <title>Draft Genome of Tanacetum Coccineum: Genomic Comparison of Closely Related Tanacetum-Family Plants.</title>
        <authorList>
            <person name="Yamashiro T."/>
            <person name="Shiraishi A."/>
            <person name="Nakayama K."/>
            <person name="Satake H."/>
        </authorList>
    </citation>
    <scope>NUCLEOTIDE SEQUENCE</scope>
</reference>
<proteinExistence type="predicted"/>
<protein>
    <submittedName>
        <fullName evidence="1">Uncharacterized protein</fullName>
    </submittedName>
</protein>
<dbReference type="EMBL" id="BQNB010010850">
    <property type="protein sequence ID" value="GJS82772.1"/>
    <property type="molecule type" value="Genomic_DNA"/>
</dbReference>
<dbReference type="Proteomes" id="UP001151760">
    <property type="component" value="Unassembled WGS sequence"/>
</dbReference>